<feature type="transmembrane region" description="Helical" evidence="1">
    <location>
        <begin position="71"/>
        <end position="93"/>
    </location>
</feature>
<proteinExistence type="predicted"/>
<dbReference type="AlphaFoldDB" id="A0A8D0BZC2"/>
<dbReference type="Proteomes" id="UP000694421">
    <property type="component" value="Unplaced"/>
</dbReference>
<evidence type="ECO:0000313" key="2">
    <source>
        <dbReference type="Ensembl" id="ENSSMRP00000011983.1"/>
    </source>
</evidence>
<keyword evidence="1" id="KW-0472">Membrane</keyword>
<evidence type="ECO:0000313" key="3">
    <source>
        <dbReference type="Proteomes" id="UP000694421"/>
    </source>
</evidence>
<keyword evidence="3" id="KW-1185">Reference proteome</keyword>
<evidence type="ECO:0000256" key="1">
    <source>
        <dbReference type="SAM" id="Phobius"/>
    </source>
</evidence>
<protein>
    <submittedName>
        <fullName evidence="2">Uncharacterized protein</fullName>
    </submittedName>
</protein>
<reference evidence="2" key="1">
    <citation type="submission" date="2025-08" db="UniProtKB">
        <authorList>
            <consortium name="Ensembl"/>
        </authorList>
    </citation>
    <scope>IDENTIFICATION</scope>
</reference>
<reference evidence="2" key="2">
    <citation type="submission" date="2025-09" db="UniProtKB">
        <authorList>
            <consortium name="Ensembl"/>
        </authorList>
    </citation>
    <scope>IDENTIFICATION</scope>
</reference>
<accession>A0A8D0BZC2</accession>
<feature type="transmembrane region" description="Helical" evidence="1">
    <location>
        <begin position="6"/>
        <end position="34"/>
    </location>
</feature>
<name>A0A8D0BZC2_SALMN</name>
<organism evidence="2 3">
    <name type="scientific">Salvator merianae</name>
    <name type="common">Argentine black and white tegu</name>
    <name type="synonym">Tupinambis merianae</name>
    <dbReference type="NCBI Taxonomy" id="96440"/>
    <lineage>
        <taxon>Eukaryota</taxon>
        <taxon>Metazoa</taxon>
        <taxon>Chordata</taxon>
        <taxon>Craniata</taxon>
        <taxon>Vertebrata</taxon>
        <taxon>Euteleostomi</taxon>
        <taxon>Lepidosauria</taxon>
        <taxon>Squamata</taxon>
        <taxon>Bifurcata</taxon>
        <taxon>Unidentata</taxon>
        <taxon>Episquamata</taxon>
        <taxon>Laterata</taxon>
        <taxon>Teiioidea</taxon>
        <taxon>Teiidae</taxon>
        <taxon>Salvator</taxon>
    </lineage>
</organism>
<sequence length="116" mass="13141">MSHLQYLWKIICCPMLFNIANSSIISQFILNVLFISTSTNFQNFLTRLQSFHICMKCLLSLQPLRQSLDKFLFILANLTGFSGHFTGFPAILIHCVSSILINISLEGTDSTVPHFL</sequence>
<keyword evidence="1" id="KW-0812">Transmembrane</keyword>
<dbReference type="Ensembl" id="ENSSMRT00000013961.1">
    <property type="protein sequence ID" value="ENSSMRP00000011983.1"/>
    <property type="gene ID" value="ENSSMRG00000009386.1"/>
</dbReference>
<keyword evidence="1" id="KW-1133">Transmembrane helix</keyword>